<dbReference type="RefSeq" id="XP_029647198.1">
    <property type="nucleotide sequence ID" value="XM_029791338.1"/>
</dbReference>
<accession>A0A6P7T8D5</accession>
<dbReference type="KEGG" id="osn:115221134"/>
<reference evidence="2" key="1">
    <citation type="submission" date="2025-08" db="UniProtKB">
        <authorList>
            <consortium name="RefSeq"/>
        </authorList>
    </citation>
    <scope>IDENTIFICATION</scope>
</reference>
<dbReference type="Proteomes" id="UP000515154">
    <property type="component" value="Linkage group LG1"/>
</dbReference>
<keyword evidence="1" id="KW-1185">Reference proteome</keyword>
<dbReference type="AlphaFoldDB" id="A0A6P7T8D5"/>
<organism evidence="1 2">
    <name type="scientific">Octopus sinensis</name>
    <name type="common">East Asian common octopus</name>
    <dbReference type="NCBI Taxonomy" id="2607531"/>
    <lineage>
        <taxon>Eukaryota</taxon>
        <taxon>Metazoa</taxon>
        <taxon>Spiralia</taxon>
        <taxon>Lophotrochozoa</taxon>
        <taxon>Mollusca</taxon>
        <taxon>Cephalopoda</taxon>
        <taxon>Coleoidea</taxon>
        <taxon>Octopodiformes</taxon>
        <taxon>Octopoda</taxon>
        <taxon>Incirrata</taxon>
        <taxon>Octopodidae</taxon>
        <taxon>Octopus</taxon>
    </lineage>
</organism>
<sequence length="101" mass="11947">MELNELQSDFDVKSQFLNRNLMDFYKYGLPHTQYPNITCYTKPFLVLFGSTWICEYLFSRMQLVESNKRNSLSDELRLALTNIPADIEKLLDDSKQFQVSH</sequence>
<protein>
    <submittedName>
        <fullName evidence="2">General transcription factor II-I repeat domain-containing protein 2B-like</fullName>
    </submittedName>
</protein>
<evidence type="ECO:0000313" key="2">
    <source>
        <dbReference type="RefSeq" id="XP_029647198.1"/>
    </source>
</evidence>
<dbReference type="PANTHER" id="PTHR45913:SF5">
    <property type="entry name" value="GENERAL TRANSCRIPTION FACTOR II-I REPEAT DOMAIN-CONTAINING PROTEIN 2A-LIKE PROTEIN"/>
    <property type="match status" value="1"/>
</dbReference>
<name>A0A6P7T8D5_9MOLL</name>
<evidence type="ECO:0000313" key="1">
    <source>
        <dbReference type="Proteomes" id="UP000515154"/>
    </source>
</evidence>
<dbReference type="PANTHER" id="PTHR45913">
    <property type="entry name" value="EPM2A-INTERACTING PROTEIN 1"/>
    <property type="match status" value="1"/>
</dbReference>
<gene>
    <name evidence="2" type="primary">LOC115221134</name>
</gene>
<proteinExistence type="predicted"/>